<dbReference type="EMBL" id="LR031874">
    <property type="protein sequence ID" value="VDD18320.1"/>
    <property type="molecule type" value="Genomic_DNA"/>
</dbReference>
<gene>
    <name evidence="1" type="ORF">BOLC2T06165H</name>
</gene>
<name>A0A3P6CV00_BRAOL</name>
<dbReference type="AlphaFoldDB" id="A0A3P6CV00"/>
<organism evidence="1">
    <name type="scientific">Brassica oleracea</name>
    <name type="common">Wild cabbage</name>
    <dbReference type="NCBI Taxonomy" id="3712"/>
    <lineage>
        <taxon>Eukaryota</taxon>
        <taxon>Viridiplantae</taxon>
        <taxon>Streptophyta</taxon>
        <taxon>Embryophyta</taxon>
        <taxon>Tracheophyta</taxon>
        <taxon>Spermatophyta</taxon>
        <taxon>Magnoliopsida</taxon>
        <taxon>eudicotyledons</taxon>
        <taxon>Gunneridae</taxon>
        <taxon>Pentapetalae</taxon>
        <taxon>rosids</taxon>
        <taxon>malvids</taxon>
        <taxon>Brassicales</taxon>
        <taxon>Brassicaceae</taxon>
        <taxon>Brassiceae</taxon>
        <taxon>Brassica</taxon>
    </lineage>
</organism>
<dbReference type="Gene3D" id="3.40.1190.20">
    <property type="match status" value="1"/>
</dbReference>
<proteinExistence type="predicted"/>
<sequence>MFYRNPSAHMILHPGELNFDLIRSAKVFHYGSISQLQLECCQRLVEEIKSIVGGLPPAADGSKYMTNKITCYLSTDPYLPTDPHERETRNVLERLKVKVKRGSQITPPRPGNLLPGQKPQLLEIEMVCDLLWHVLDLEDHRFELNKNLYEAKDGKVPKPFRDTVMLITGDQWLTNELESDCLDGFTLLKDIPACLEPMPMSISKNEYWKRRRELEVNI</sequence>
<reference evidence="1" key="1">
    <citation type="submission" date="2018-11" db="EMBL/GenBank/DDBJ databases">
        <authorList>
            <consortium name="Genoscope - CEA"/>
            <person name="William W."/>
        </authorList>
    </citation>
    <scope>NUCLEOTIDE SEQUENCE</scope>
</reference>
<dbReference type="InterPro" id="IPR029056">
    <property type="entry name" value="Ribokinase-like"/>
</dbReference>
<protein>
    <submittedName>
        <fullName evidence="1">Uncharacterized protein</fullName>
    </submittedName>
</protein>
<accession>A0A3P6CV00</accession>
<evidence type="ECO:0000313" key="1">
    <source>
        <dbReference type="EMBL" id="VDD18320.1"/>
    </source>
</evidence>